<reference evidence="3" key="1">
    <citation type="submission" date="2022-11" db="UniProtKB">
        <authorList>
            <consortium name="WormBaseParasite"/>
        </authorList>
    </citation>
    <scope>IDENTIFICATION</scope>
</reference>
<organism evidence="2 3">
    <name type="scientific">Romanomermis culicivorax</name>
    <name type="common">Nematode worm</name>
    <dbReference type="NCBI Taxonomy" id="13658"/>
    <lineage>
        <taxon>Eukaryota</taxon>
        <taxon>Metazoa</taxon>
        <taxon>Ecdysozoa</taxon>
        <taxon>Nematoda</taxon>
        <taxon>Enoplea</taxon>
        <taxon>Dorylaimia</taxon>
        <taxon>Mermithida</taxon>
        <taxon>Mermithoidea</taxon>
        <taxon>Mermithidae</taxon>
        <taxon>Romanomermis</taxon>
    </lineage>
</organism>
<feature type="compositionally biased region" description="Polar residues" evidence="1">
    <location>
        <begin position="390"/>
        <end position="399"/>
    </location>
</feature>
<sequence length="415" mass="47854">MPSNEKINNQPLISPDENLFRNLRSGDQRLKHAYLCHRNLCWLLLTAYEALELKFTQFIQYLPKQCQIRIQSVDCAKKFEILQQNLQRITDENEISRSVLNTSKLLSSELSLLWRQFLDLFKRQTAVNKFLAVEHHNARVRRFGESFLCCESTTQYLSSSTSGDRLRTQEKLVEFLRKSQYFLNVPLLAVSCDILDGSPELTPIIFEEKYQPASPLRSDFSHILSTNFQLSFHSTPNFFSSLTTENIDKKNGDSVKNLVEESSRSRQRNHSDKIDKKSLKLNFRRVFTPNFDVKKKNKQKRSTHSIKKNVRSRSSSYFERETIDRSLALKLSIRSQSAEYICADSARSVALSTNNFSRDNIQLDFIDRSSESSSPYNNLIDQDIIKASDSLSPIQRNSPSPTPARLTSGVDEDLL</sequence>
<dbReference type="AlphaFoldDB" id="A0A915IA56"/>
<evidence type="ECO:0000313" key="2">
    <source>
        <dbReference type="Proteomes" id="UP000887565"/>
    </source>
</evidence>
<dbReference type="WBParaSite" id="nRc.2.0.1.t11059-RA">
    <property type="protein sequence ID" value="nRc.2.0.1.t11059-RA"/>
    <property type="gene ID" value="nRc.2.0.1.g11059"/>
</dbReference>
<accession>A0A915IA56</accession>
<dbReference type="Proteomes" id="UP000887565">
    <property type="component" value="Unplaced"/>
</dbReference>
<evidence type="ECO:0000313" key="3">
    <source>
        <dbReference type="WBParaSite" id="nRc.2.0.1.t11059-RA"/>
    </source>
</evidence>
<protein>
    <submittedName>
        <fullName evidence="3">Uncharacterized protein</fullName>
    </submittedName>
</protein>
<evidence type="ECO:0000256" key="1">
    <source>
        <dbReference type="SAM" id="MobiDB-lite"/>
    </source>
</evidence>
<name>A0A915IA56_ROMCU</name>
<proteinExistence type="predicted"/>
<keyword evidence="2" id="KW-1185">Reference proteome</keyword>
<feature type="region of interest" description="Disordered" evidence="1">
    <location>
        <begin position="390"/>
        <end position="415"/>
    </location>
</feature>